<dbReference type="PROSITE" id="PS50041">
    <property type="entry name" value="C_TYPE_LECTIN_2"/>
    <property type="match status" value="1"/>
</dbReference>
<keyword evidence="3" id="KW-1185">Reference proteome</keyword>
<gene>
    <name evidence="2" type="ORF">MNOR_LOCUS7929</name>
</gene>
<dbReference type="Proteomes" id="UP001497623">
    <property type="component" value="Unassembled WGS sequence"/>
</dbReference>
<reference evidence="2 3" key="1">
    <citation type="submission" date="2024-05" db="EMBL/GenBank/DDBJ databases">
        <authorList>
            <person name="Wallberg A."/>
        </authorList>
    </citation>
    <scope>NUCLEOTIDE SEQUENCE [LARGE SCALE GENOMIC DNA]</scope>
</reference>
<dbReference type="Pfam" id="PF00059">
    <property type="entry name" value="Lectin_C"/>
    <property type="match status" value="1"/>
</dbReference>
<dbReference type="InterPro" id="IPR016186">
    <property type="entry name" value="C-type_lectin-like/link_sf"/>
</dbReference>
<feature type="non-terminal residue" evidence="2">
    <location>
        <position position="1"/>
    </location>
</feature>
<evidence type="ECO:0000313" key="2">
    <source>
        <dbReference type="EMBL" id="CAL4069533.1"/>
    </source>
</evidence>
<dbReference type="InterPro" id="IPR016187">
    <property type="entry name" value="CTDL_fold"/>
</dbReference>
<dbReference type="SUPFAM" id="SSF56436">
    <property type="entry name" value="C-type lectin-like"/>
    <property type="match status" value="1"/>
</dbReference>
<dbReference type="SMART" id="SM00034">
    <property type="entry name" value="CLECT"/>
    <property type="match status" value="1"/>
</dbReference>
<proteinExistence type="predicted"/>
<comment type="caution">
    <text evidence="2">The sequence shown here is derived from an EMBL/GenBank/DDBJ whole genome shotgun (WGS) entry which is preliminary data.</text>
</comment>
<protein>
    <recommendedName>
        <fullName evidence="1">C-type lectin domain-containing protein</fullName>
    </recommendedName>
</protein>
<dbReference type="Gene3D" id="3.10.100.10">
    <property type="entry name" value="Mannose-Binding Protein A, subunit A"/>
    <property type="match status" value="1"/>
</dbReference>
<accession>A0AAV2Q330</accession>
<feature type="domain" description="C-type lectin" evidence="1">
    <location>
        <begin position="16"/>
        <end position="142"/>
    </location>
</feature>
<evidence type="ECO:0000313" key="3">
    <source>
        <dbReference type="Proteomes" id="UP001497623"/>
    </source>
</evidence>
<name>A0AAV2Q330_MEGNR</name>
<dbReference type="EMBL" id="CAXKWB010003581">
    <property type="protein sequence ID" value="CAL4069533.1"/>
    <property type="molecule type" value="Genomic_DNA"/>
</dbReference>
<dbReference type="InterPro" id="IPR001304">
    <property type="entry name" value="C-type_lectin-like"/>
</dbReference>
<dbReference type="CDD" id="cd00037">
    <property type="entry name" value="CLECT"/>
    <property type="match status" value="1"/>
</dbReference>
<evidence type="ECO:0000259" key="1">
    <source>
        <dbReference type="PROSITE" id="PS50041"/>
    </source>
</evidence>
<dbReference type="AlphaFoldDB" id="A0AAV2Q330"/>
<sequence length="146" mass="16086">VPTCPNEPVTEYSVLIGNKYFSLYTIALPWNQAFDYCTNESMVLAEPQDPLVLAALQTYILDHGLSFVWWLGGHGNGSKINWLSGGPVYHPQIVGGPSAPEWWTGEPFSVAEGWCLDLDPGSTTGGPLSVYRCEEELYFICECVHG</sequence>
<organism evidence="2 3">
    <name type="scientific">Meganyctiphanes norvegica</name>
    <name type="common">Northern krill</name>
    <name type="synonym">Thysanopoda norvegica</name>
    <dbReference type="NCBI Taxonomy" id="48144"/>
    <lineage>
        <taxon>Eukaryota</taxon>
        <taxon>Metazoa</taxon>
        <taxon>Ecdysozoa</taxon>
        <taxon>Arthropoda</taxon>
        <taxon>Crustacea</taxon>
        <taxon>Multicrustacea</taxon>
        <taxon>Malacostraca</taxon>
        <taxon>Eumalacostraca</taxon>
        <taxon>Eucarida</taxon>
        <taxon>Euphausiacea</taxon>
        <taxon>Euphausiidae</taxon>
        <taxon>Meganyctiphanes</taxon>
    </lineage>
</organism>